<feature type="domain" description="MATH" evidence="1">
    <location>
        <begin position="1"/>
        <end position="26"/>
    </location>
</feature>
<proteinExistence type="predicted"/>
<dbReference type="InterPro" id="IPR002083">
    <property type="entry name" value="MATH/TRAF_dom"/>
</dbReference>
<protein>
    <submittedName>
        <fullName evidence="2">MATH domain and coiled-coil domain-containing protein</fullName>
    </submittedName>
</protein>
<evidence type="ECO:0000313" key="2">
    <source>
        <dbReference type="EMBL" id="KAL1204973.1"/>
    </source>
</evidence>
<dbReference type="EMBL" id="JBANAX010000525">
    <property type="protein sequence ID" value="KAL1204973.1"/>
    <property type="molecule type" value="Genomic_DNA"/>
</dbReference>
<dbReference type="PANTHER" id="PTHR46236:SF21">
    <property type="entry name" value="TRAF-LIKE FAMILY PROTEIN-RELATED"/>
    <property type="match status" value="1"/>
</dbReference>
<dbReference type="Proteomes" id="UP001558713">
    <property type="component" value="Unassembled WGS sequence"/>
</dbReference>
<keyword evidence="3" id="KW-1185">Reference proteome</keyword>
<accession>A0ABD1ADV3</accession>
<reference evidence="2 3" key="1">
    <citation type="submission" date="2024-04" db="EMBL/GenBank/DDBJ databases">
        <title>Genome assembly C_amara_ONT_v2.</title>
        <authorList>
            <person name="Yant L."/>
            <person name="Moore C."/>
            <person name="Slenker M."/>
        </authorList>
    </citation>
    <scope>NUCLEOTIDE SEQUENCE [LARGE SCALE GENOMIC DNA]</scope>
    <source>
        <tissue evidence="2">Leaf</tissue>
    </source>
</reference>
<evidence type="ECO:0000313" key="3">
    <source>
        <dbReference type="Proteomes" id="UP001558713"/>
    </source>
</evidence>
<gene>
    <name evidence="2" type="ORF">V5N11_016322</name>
</gene>
<dbReference type="InterPro" id="IPR050804">
    <property type="entry name" value="MCC"/>
</dbReference>
<comment type="caution">
    <text evidence="2">The sequence shown here is derived from an EMBL/GenBank/DDBJ whole genome shotgun (WGS) entry which is preliminary data.</text>
</comment>
<dbReference type="PROSITE" id="PS50144">
    <property type="entry name" value="MATH"/>
    <property type="match status" value="1"/>
</dbReference>
<sequence>MLPLTKLHDKNGGFLVNGEVKIVAEVGAVEVVGKSDVLKETLLVNESINVNGFQVLPSQVESVNSLFKEHPD</sequence>
<name>A0ABD1ADV3_CARAN</name>
<evidence type="ECO:0000259" key="1">
    <source>
        <dbReference type="PROSITE" id="PS50144"/>
    </source>
</evidence>
<organism evidence="2 3">
    <name type="scientific">Cardamine amara subsp. amara</name>
    <dbReference type="NCBI Taxonomy" id="228776"/>
    <lineage>
        <taxon>Eukaryota</taxon>
        <taxon>Viridiplantae</taxon>
        <taxon>Streptophyta</taxon>
        <taxon>Embryophyta</taxon>
        <taxon>Tracheophyta</taxon>
        <taxon>Spermatophyta</taxon>
        <taxon>Magnoliopsida</taxon>
        <taxon>eudicotyledons</taxon>
        <taxon>Gunneridae</taxon>
        <taxon>Pentapetalae</taxon>
        <taxon>rosids</taxon>
        <taxon>malvids</taxon>
        <taxon>Brassicales</taxon>
        <taxon>Brassicaceae</taxon>
        <taxon>Cardamineae</taxon>
        <taxon>Cardamine</taxon>
    </lineage>
</organism>
<dbReference type="AlphaFoldDB" id="A0ABD1ADV3"/>
<dbReference type="PANTHER" id="PTHR46236">
    <property type="entry name" value="TRAF-LIKE SUPERFAMILY PROTEIN"/>
    <property type="match status" value="1"/>
</dbReference>